<dbReference type="Proteomes" id="UP001143856">
    <property type="component" value="Unassembled WGS sequence"/>
</dbReference>
<comment type="caution">
    <text evidence="1">The sequence shown here is derived from an EMBL/GenBank/DDBJ whole genome shotgun (WGS) entry which is preliminary data.</text>
</comment>
<keyword evidence="2" id="KW-1185">Reference proteome</keyword>
<organism evidence="1 2">
    <name type="scientific">Xylaria curta</name>
    <dbReference type="NCBI Taxonomy" id="42375"/>
    <lineage>
        <taxon>Eukaryota</taxon>
        <taxon>Fungi</taxon>
        <taxon>Dikarya</taxon>
        <taxon>Ascomycota</taxon>
        <taxon>Pezizomycotina</taxon>
        <taxon>Sordariomycetes</taxon>
        <taxon>Xylariomycetidae</taxon>
        <taxon>Xylariales</taxon>
        <taxon>Xylariaceae</taxon>
        <taxon>Xylaria</taxon>
    </lineage>
</organism>
<sequence>MYQMRHQVRLAESELRRAEATLANAQKATNYPQIHLEHHRAAVDIQHVELTSLRAKLAPLEANFKKVQAQKSHSAPSKAVIRQPQNPKKQKLEDSTKKDVSLTQPALATGLMVNTATPDVTPPLGGCALSADECQYDHLARLRRQYARPFELFCEEMDTVSDTCLTGICLAMPDMPWSIAVSRLAFILKSVLDRTDRQATPSTTQYLTAGTTIGCRQHVRFIRLAEIMVIQDWRDFVRWARHQSHVFNLCGQRSCIKLRHMCLEPVDCMASRSKCQASQAALRENDHSRDRTSSEAASRTPPTCNSSRCWPPCLSRHQNDNLLHSVAVEFAALHHVSFGPLTSVVKSGSYVPINEHQLGKLVHNEGIGLTFPFRKSYGHIFVDRWEEDTFVQVDTLLQIPPMYTLEEVQLILNRGLPSWTELPFNGVMSAIFWYARKRNMPFLTREGELNSSQSARWDRRSPQYRCPFCHGFDNFFDPADALVEKPADFSDFAQALKHMLLLHPRVPIGRKIRFLYEEAQACPGVCEAWKAILKGEYGASMASFSRGLLPPAIGDLLYGSQQKLGGLEN</sequence>
<dbReference type="EMBL" id="JAPDGR010004110">
    <property type="protein sequence ID" value="KAJ2969114.1"/>
    <property type="molecule type" value="Genomic_DNA"/>
</dbReference>
<accession>A0ACC1MS82</accession>
<gene>
    <name evidence="1" type="ORF">NUW58_g10063</name>
</gene>
<reference evidence="1" key="1">
    <citation type="submission" date="2022-10" db="EMBL/GenBank/DDBJ databases">
        <title>Genome Sequence of Xylaria curta.</title>
        <authorList>
            <person name="Buettner E."/>
        </authorList>
    </citation>
    <scope>NUCLEOTIDE SEQUENCE</scope>
    <source>
        <strain evidence="1">Babe10</strain>
    </source>
</reference>
<evidence type="ECO:0000313" key="2">
    <source>
        <dbReference type="Proteomes" id="UP001143856"/>
    </source>
</evidence>
<protein>
    <submittedName>
        <fullName evidence="1">Uncharacterized protein</fullName>
    </submittedName>
</protein>
<name>A0ACC1MS82_9PEZI</name>
<evidence type="ECO:0000313" key="1">
    <source>
        <dbReference type="EMBL" id="KAJ2969114.1"/>
    </source>
</evidence>
<proteinExistence type="predicted"/>